<name>A0ABW7G9L5_9BURK</name>
<sequence length="138" mass="14450">MKTASYLLNSLAALAVALAAAGAQAQFVKGNEAVTLLADGSRKVETPPLPSASLAAPCRADNPACTPSGWRMVETSQGLSECTEIYARAGTCRASTYGQEKRPRVWIVKLRGAWMQCPLPEAGAKCVGTKALPTSVIQ</sequence>
<evidence type="ECO:0000313" key="3">
    <source>
        <dbReference type="Proteomes" id="UP001606305"/>
    </source>
</evidence>
<protein>
    <recommendedName>
        <fullName evidence="4">DUF3011 domain-containing protein</fullName>
    </recommendedName>
</protein>
<evidence type="ECO:0008006" key="4">
    <source>
        <dbReference type="Google" id="ProtNLM"/>
    </source>
</evidence>
<dbReference type="RefSeq" id="WP_394489797.1">
    <property type="nucleotide sequence ID" value="NZ_JBIGIA010000014.1"/>
</dbReference>
<feature type="signal peptide" evidence="1">
    <location>
        <begin position="1"/>
        <end position="25"/>
    </location>
</feature>
<keyword evidence="1" id="KW-0732">Signal</keyword>
<evidence type="ECO:0000256" key="1">
    <source>
        <dbReference type="SAM" id="SignalP"/>
    </source>
</evidence>
<dbReference type="Proteomes" id="UP001606305">
    <property type="component" value="Unassembled WGS sequence"/>
</dbReference>
<comment type="caution">
    <text evidence="2">The sequence shown here is derived from an EMBL/GenBank/DDBJ whole genome shotgun (WGS) entry which is preliminary data.</text>
</comment>
<accession>A0ABW7G9L5</accession>
<keyword evidence="3" id="KW-1185">Reference proteome</keyword>
<dbReference type="EMBL" id="JBIGIA010000014">
    <property type="protein sequence ID" value="MFG6458630.1"/>
    <property type="molecule type" value="Genomic_DNA"/>
</dbReference>
<feature type="chain" id="PRO_5045655920" description="DUF3011 domain-containing protein" evidence="1">
    <location>
        <begin position="26"/>
        <end position="138"/>
    </location>
</feature>
<proteinExistence type="predicted"/>
<reference evidence="2 3" key="1">
    <citation type="submission" date="2024-09" db="EMBL/GenBank/DDBJ databases">
        <title>Novel species of the genus Pelomonas and Roseateles isolated from streams.</title>
        <authorList>
            <person name="Lu H."/>
        </authorList>
    </citation>
    <scope>NUCLEOTIDE SEQUENCE [LARGE SCALE GENOMIC DNA]</scope>
    <source>
        <strain evidence="2 3">BYS96W</strain>
    </source>
</reference>
<evidence type="ECO:0000313" key="2">
    <source>
        <dbReference type="EMBL" id="MFG6458630.1"/>
    </source>
</evidence>
<gene>
    <name evidence="2" type="ORF">ACG00X_17450</name>
</gene>
<organism evidence="2 3">
    <name type="scientific">Pelomonas nitida</name>
    <dbReference type="NCBI Taxonomy" id="3299027"/>
    <lineage>
        <taxon>Bacteria</taxon>
        <taxon>Pseudomonadati</taxon>
        <taxon>Pseudomonadota</taxon>
        <taxon>Betaproteobacteria</taxon>
        <taxon>Burkholderiales</taxon>
        <taxon>Sphaerotilaceae</taxon>
        <taxon>Roseateles</taxon>
    </lineage>
</organism>